<evidence type="ECO:0000256" key="1">
    <source>
        <dbReference type="SAM" id="SignalP"/>
    </source>
</evidence>
<dbReference type="RefSeq" id="WP_184110480.1">
    <property type="nucleotide sequence ID" value="NZ_JACHNY010000001.1"/>
</dbReference>
<feature type="chain" id="PRO_5030678083" evidence="1">
    <location>
        <begin position="25"/>
        <end position="230"/>
    </location>
</feature>
<dbReference type="SUPFAM" id="SSF49354">
    <property type="entry name" value="PapD-like"/>
    <property type="match status" value="1"/>
</dbReference>
<dbReference type="Proteomes" id="UP000574769">
    <property type="component" value="Unassembled WGS sequence"/>
</dbReference>
<accession>A0A7W7AFA2</accession>
<dbReference type="EMBL" id="JACHNY010000001">
    <property type="protein sequence ID" value="MBB4615954.1"/>
    <property type="molecule type" value="Genomic_DNA"/>
</dbReference>
<keyword evidence="1" id="KW-0732">Signal</keyword>
<evidence type="ECO:0000313" key="2">
    <source>
        <dbReference type="EMBL" id="MBB4615954.1"/>
    </source>
</evidence>
<keyword evidence="3" id="KW-1185">Reference proteome</keyword>
<evidence type="ECO:0000313" key="3">
    <source>
        <dbReference type="Proteomes" id="UP000574769"/>
    </source>
</evidence>
<proteinExistence type="predicted"/>
<feature type="signal peptide" evidence="1">
    <location>
        <begin position="1"/>
        <end position="24"/>
    </location>
</feature>
<sequence>MPTMTRILPALALAALVGATPAAAGIVLSQVVLDILPGSDIAQNVEIANDGADIAYVVVEPAEIQDAGRPGEARRAIVDPAVGGLLVTPQRLILQPGERKTIRFAAIADRGPSDRIYRVTVKPVAGAIAAPSTALKLLVGYDVLVIVRPAAPVAKVVGARDGSTLVLRNDGNTNVELFEGQQCDAAAPARCRDLPSQRLYVGQQWRQALTGTGPVTYRVAVGKTSAVQRF</sequence>
<dbReference type="AlphaFoldDB" id="A0A7W7AFA2"/>
<protein>
    <submittedName>
        <fullName evidence="2">P pilus assembly chaperone PapD</fullName>
    </submittedName>
</protein>
<dbReference type="InterPro" id="IPR008962">
    <property type="entry name" value="PapD-like_sf"/>
</dbReference>
<gene>
    <name evidence="2" type="ORF">GGQ96_000060</name>
</gene>
<name>A0A7W7AFA2_9SPHN</name>
<dbReference type="InterPro" id="IPR013783">
    <property type="entry name" value="Ig-like_fold"/>
</dbReference>
<organism evidence="2 3">
    <name type="scientific">Sphingomonas abaci</name>
    <dbReference type="NCBI Taxonomy" id="237611"/>
    <lineage>
        <taxon>Bacteria</taxon>
        <taxon>Pseudomonadati</taxon>
        <taxon>Pseudomonadota</taxon>
        <taxon>Alphaproteobacteria</taxon>
        <taxon>Sphingomonadales</taxon>
        <taxon>Sphingomonadaceae</taxon>
        <taxon>Sphingomonas</taxon>
    </lineage>
</organism>
<comment type="caution">
    <text evidence="2">The sequence shown here is derived from an EMBL/GenBank/DDBJ whole genome shotgun (WGS) entry which is preliminary data.</text>
</comment>
<dbReference type="Gene3D" id="2.60.40.10">
    <property type="entry name" value="Immunoglobulins"/>
    <property type="match status" value="1"/>
</dbReference>
<reference evidence="2 3" key="1">
    <citation type="submission" date="2020-08" db="EMBL/GenBank/DDBJ databases">
        <title>Genomic Encyclopedia of Type Strains, Phase IV (KMG-IV): sequencing the most valuable type-strain genomes for metagenomic binning, comparative biology and taxonomic classification.</title>
        <authorList>
            <person name="Goeker M."/>
        </authorList>
    </citation>
    <scope>NUCLEOTIDE SEQUENCE [LARGE SCALE GENOMIC DNA]</scope>
    <source>
        <strain evidence="2 3">DSM 15867</strain>
    </source>
</reference>